<proteinExistence type="predicted"/>
<evidence type="ECO:0000313" key="5">
    <source>
        <dbReference type="Ensembl" id="ENSVKKP00000017724.1"/>
    </source>
</evidence>
<sequence>SVSKLWIIFVSLFVAAVHALTVEAPEKIVRAEKTKNATLPCTFKSTTVNRQPGDIISWVKRANEHVEIANKRLDNGEVGKDQNYAGRLSFPGDANRGDASIIISQLTMDDNGTYSCSVRISAESTLKIADMELLVLVPPSNPECKIIGKLEYGENINLTCNSAEGSPKPTYSWTSYDPVAGPKSPRMLLLKNISADTTGYFVCLASNSAGQRNCNMSVAVQPPSMNFALFGGIIGGSVALIIIISIGVYCCCCRDSKNNQYEETENNYHSQEPVRIRGPREEEDYNTGKYSPQMTPELRPPAKLSTNAVI</sequence>
<dbReference type="Pfam" id="PF13927">
    <property type="entry name" value="Ig_3"/>
    <property type="match status" value="1"/>
</dbReference>
<keyword evidence="2" id="KW-0812">Transmembrane</keyword>
<feature type="domain" description="Ig-like" evidence="4">
    <location>
        <begin position="25"/>
        <end position="127"/>
    </location>
</feature>
<dbReference type="SUPFAM" id="SSF48726">
    <property type="entry name" value="Immunoglobulin"/>
    <property type="match status" value="2"/>
</dbReference>
<dbReference type="PANTHER" id="PTHR44969:SF1">
    <property type="entry name" value="CELL SURFACE A33 ANTIGEN"/>
    <property type="match status" value="1"/>
</dbReference>
<reference evidence="5" key="2">
    <citation type="submission" date="2025-09" db="UniProtKB">
        <authorList>
            <consortium name="Ensembl"/>
        </authorList>
    </citation>
    <scope>IDENTIFICATION</scope>
</reference>
<dbReference type="Ensembl" id="ENSVKKT00000018163.1">
    <property type="protein sequence ID" value="ENSVKKP00000017724.1"/>
    <property type="gene ID" value="ENSVKKG00000012109.1"/>
</dbReference>
<evidence type="ECO:0000256" key="1">
    <source>
        <dbReference type="SAM" id="MobiDB-lite"/>
    </source>
</evidence>
<feature type="region of interest" description="Disordered" evidence="1">
    <location>
        <begin position="262"/>
        <end position="310"/>
    </location>
</feature>
<dbReference type="InterPro" id="IPR007110">
    <property type="entry name" value="Ig-like_dom"/>
</dbReference>
<dbReference type="GO" id="GO:0005886">
    <property type="term" value="C:plasma membrane"/>
    <property type="evidence" value="ECO:0007669"/>
    <property type="project" value="InterPro"/>
</dbReference>
<accession>A0A8D2L7A2</accession>
<feature type="chain" id="PRO_5034390137" evidence="3">
    <location>
        <begin position="20"/>
        <end position="310"/>
    </location>
</feature>
<dbReference type="SMART" id="SM00406">
    <property type="entry name" value="IGv"/>
    <property type="match status" value="1"/>
</dbReference>
<dbReference type="Pfam" id="PF07686">
    <property type="entry name" value="V-set"/>
    <property type="match status" value="1"/>
</dbReference>
<dbReference type="InterPro" id="IPR036179">
    <property type="entry name" value="Ig-like_dom_sf"/>
</dbReference>
<dbReference type="Proteomes" id="UP000694545">
    <property type="component" value="Unplaced"/>
</dbReference>
<feature type="domain" description="Ig-like" evidence="4">
    <location>
        <begin position="142"/>
        <end position="219"/>
    </location>
</feature>
<dbReference type="InterPro" id="IPR013783">
    <property type="entry name" value="Ig-like_fold"/>
</dbReference>
<name>A0A8D2L7A2_VARKO</name>
<dbReference type="PROSITE" id="PS50835">
    <property type="entry name" value="IG_LIKE"/>
    <property type="match status" value="2"/>
</dbReference>
<keyword evidence="2" id="KW-1133">Transmembrane helix</keyword>
<organism evidence="5 6">
    <name type="scientific">Varanus komodoensis</name>
    <name type="common">Komodo dragon</name>
    <dbReference type="NCBI Taxonomy" id="61221"/>
    <lineage>
        <taxon>Eukaryota</taxon>
        <taxon>Metazoa</taxon>
        <taxon>Chordata</taxon>
        <taxon>Craniata</taxon>
        <taxon>Vertebrata</taxon>
        <taxon>Euteleostomi</taxon>
        <taxon>Lepidosauria</taxon>
        <taxon>Squamata</taxon>
        <taxon>Bifurcata</taxon>
        <taxon>Unidentata</taxon>
        <taxon>Episquamata</taxon>
        <taxon>Toxicofera</taxon>
        <taxon>Anguimorpha</taxon>
        <taxon>Paleoanguimorpha</taxon>
        <taxon>Varanoidea</taxon>
        <taxon>Varanidae</taxon>
        <taxon>Varanus</taxon>
    </lineage>
</organism>
<feature type="signal peptide" evidence="3">
    <location>
        <begin position="1"/>
        <end position="19"/>
    </location>
</feature>
<dbReference type="AlphaFoldDB" id="A0A8D2L7A2"/>
<dbReference type="InterPro" id="IPR003598">
    <property type="entry name" value="Ig_sub2"/>
</dbReference>
<evidence type="ECO:0000313" key="6">
    <source>
        <dbReference type="Proteomes" id="UP000694545"/>
    </source>
</evidence>
<reference evidence="5" key="1">
    <citation type="submission" date="2025-08" db="UniProtKB">
        <authorList>
            <consortium name="Ensembl"/>
        </authorList>
    </citation>
    <scope>IDENTIFICATION</scope>
</reference>
<evidence type="ECO:0000259" key="4">
    <source>
        <dbReference type="PROSITE" id="PS50835"/>
    </source>
</evidence>
<feature type="transmembrane region" description="Helical" evidence="2">
    <location>
        <begin position="227"/>
        <end position="252"/>
    </location>
</feature>
<dbReference type="SMART" id="SM00409">
    <property type="entry name" value="IG"/>
    <property type="match status" value="2"/>
</dbReference>
<dbReference type="InterPro" id="IPR003599">
    <property type="entry name" value="Ig_sub"/>
</dbReference>
<dbReference type="OMA" id="TEMSGYY"/>
<protein>
    <submittedName>
        <fullName evidence="5">Glycoprotein A33</fullName>
    </submittedName>
</protein>
<keyword evidence="6" id="KW-1185">Reference proteome</keyword>
<dbReference type="InterPro" id="IPR042474">
    <property type="entry name" value="A33"/>
</dbReference>
<evidence type="ECO:0000256" key="3">
    <source>
        <dbReference type="SAM" id="SignalP"/>
    </source>
</evidence>
<keyword evidence="3" id="KW-0732">Signal</keyword>
<evidence type="ECO:0000256" key="2">
    <source>
        <dbReference type="SAM" id="Phobius"/>
    </source>
</evidence>
<dbReference type="PANTHER" id="PTHR44969">
    <property type="entry name" value="CELL SURFACE A33 ANTIGEN"/>
    <property type="match status" value="1"/>
</dbReference>
<keyword evidence="2" id="KW-0472">Membrane</keyword>
<dbReference type="Gene3D" id="2.60.40.10">
    <property type="entry name" value="Immunoglobulins"/>
    <property type="match status" value="2"/>
</dbReference>
<dbReference type="InterPro" id="IPR013106">
    <property type="entry name" value="Ig_V-set"/>
</dbReference>
<dbReference type="SMART" id="SM00408">
    <property type="entry name" value="IGc2"/>
    <property type="match status" value="2"/>
</dbReference>